<reference evidence="7" key="1">
    <citation type="submission" date="2021-01" db="EMBL/GenBank/DDBJ databases">
        <authorList>
            <person name="Eckstrom K.M.E."/>
        </authorList>
    </citation>
    <scope>NUCLEOTIDE SEQUENCE</scope>
    <source>
        <strain evidence="7">UVCC 0001</strain>
    </source>
</reference>
<organism evidence="7 8">
    <name type="scientific">Prototheca wickerhamii</name>
    <dbReference type="NCBI Taxonomy" id="3111"/>
    <lineage>
        <taxon>Eukaryota</taxon>
        <taxon>Viridiplantae</taxon>
        <taxon>Chlorophyta</taxon>
        <taxon>core chlorophytes</taxon>
        <taxon>Trebouxiophyceae</taxon>
        <taxon>Chlorellales</taxon>
        <taxon>Chlorellaceae</taxon>
        <taxon>Prototheca</taxon>
    </lineage>
</organism>
<evidence type="ECO:0000256" key="5">
    <source>
        <dbReference type="SAM" id="MobiDB-lite"/>
    </source>
</evidence>
<evidence type="ECO:0000256" key="4">
    <source>
        <dbReference type="ARBA" id="ARBA00023136"/>
    </source>
</evidence>
<dbReference type="GO" id="GO:0005385">
    <property type="term" value="F:zinc ion transmembrane transporter activity"/>
    <property type="evidence" value="ECO:0007669"/>
    <property type="project" value="TreeGrafter"/>
</dbReference>
<dbReference type="Pfam" id="PF02535">
    <property type="entry name" value="Zip"/>
    <property type="match status" value="1"/>
</dbReference>
<dbReference type="Proteomes" id="UP001255856">
    <property type="component" value="Unassembled WGS sequence"/>
</dbReference>
<protein>
    <submittedName>
        <fullName evidence="7">Uncharacterized protein</fullName>
    </submittedName>
</protein>
<dbReference type="AlphaFoldDB" id="A0AAD9IIT9"/>
<dbReference type="InterPro" id="IPR003689">
    <property type="entry name" value="ZIP"/>
</dbReference>
<dbReference type="PANTHER" id="PTHR11040">
    <property type="entry name" value="ZINC/IRON TRANSPORTER"/>
    <property type="match status" value="1"/>
</dbReference>
<evidence type="ECO:0000313" key="8">
    <source>
        <dbReference type="Proteomes" id="UP001255856"/>
    </source>
</evidence>
<accession>A0AAD9IIT9</accession>
<feature type="region of interest" description="Disordered" evidence="5">
    <location>
        <begin position="176"/>
        <end position="201"/>
    </location>
</feature>
<evidence type="ECO:0000256" key="6">
    <source>
        <dbReference type="SAM" id="Phobius"/>
    </source>
</evidence>
<comment type="caution">
    <text evidence="7">The sequence shown here is derived from an EMBL/GenBank/DDBJ whole genome shotgun (WGS) entry which is preliminary data.</text>
</comment>
<dbReference type="GO" id="GO:0005886">
    <property type="term" value="C:plasma membrane"/>
    <property type="evidence" value="ECO:0007669"/>
    <property type="project" value="TreeGrafter"/>
</dbReference>
<feature type="transmembrane region" description="Helical" evidence="6">
    <location>
        <begin position="270"/>
        <end position="291"/>
    </location>
</feature>
<keyword evidence="3 6" id="KW-1133">Transmembrane helix</keyword>
<dbReference type="PANTHER" id="PTHR11040:SF44">
    <property type="entry name" value="PROTEIN ZNTC-RELATED"/>
    <property type="match status" value="1"/>
</dbReference>
<keyword evidence="2 6" id="KW-0812">Transmembrane</keyword>
<feature type="transmembrane region" description="Helical" evidence="6">
    <location>
        <begin position="72"/>
        <end position="90"/>
    </location>
</feature>
<name>A0AAD9IIT9_PROWI</name>
<evidence type="ECO:0000313" key="7">
    <source>
        <dbReference type="EMBL" id="KAK2077919.1"/>
    </source>
</evidence>
<proteinExistence type="predicted"/>
<evidence type="ECO:0000256" key="1">
    <source>
        <dbReference type="ARBA" id="ARBA00004141"/>
    </source>
</evidence>
<evidence type="ECO:0000256" key="2">
    <source>
        <dbReference type="ARBA" id="ARBA00022692"/>
    </source>
</evidence>
<feature type="transmembrane region" description="Helical" evidence="6">
    <location>
        <begin position="210"/>
        <end position="232"/>
    </location>
</feature>
<comment type="subcellular location">
    <subcellularLocation>
        <location evidence="1">Membrane</location>
        <topology evidence="1">Multi-pass membrane protein</topology>
    </subcellularLocation>
</comment>
<feature type="transmembrane region" description="Helical" evidence="6">
    <location>
        <begin position="112"/>
        <end position="132"/>
    </location>
</feature>
<feature type="transmembrane region" description="Helical" evidence="6">
    <location>
        <begin position="36"/>
        <end position="60"/>
    </location>
</feature>
<dbReference type="EMBL" id="JASFZW010000005">
    <property type="protein sequence ID" value="KAK2077919.1"/>
    <property type="molecule type" value="Genomic_DNA"/>
</dbReference>
<feature type="transmembrane region" description="Helical" evidence="6">
    <location>
        <begin position="342"/>
        <end position="362"/>
    </location>
</feature>
<gene>
    <name evidence="7" type="ORF">QBZ16_003787</name>
</gene>
<sequence>MHGMMAHASKIASRHLLDDDEGGCDFQGLVDYKMGLHIGAVFILLGVSLLGAFAPMALHLVRHPVVRTGLKIGTYFAFGTVLTTGFIHMLQPANEALTSPCLPASWNNSYEAYAYLFAVIAILFMHAIDYGTRQWQCRMGDMGEDSPQLVENPCCDIDRVLDLEQAPAGGAAAAAAPAAEPAKAHKHSSVSGDEEDDAHSHAGPQLGRAVAVYLMEAGIVFHSVVIGITLGVTTGSAFTTLLIVLSFHQFFEGFAIGFTAVDARLSPLRLALVGIVYALTTPIGVAIGIGIRSTYNGNSSEALLVQGTFDAISGGILIYVALVQLITPQLTTNRWLQRQVWWVKLISFAAFYGGAATMAVIGKWA</sequence>
<evidence type="ECO:0000256" key="3">
    <source>
        <dbReference type="ARBA" id="ARBA00022989"/>
    </source>
</evidence>
<keyword evidence="8" id="KW-1185">Reference proteome</keyword>
<feature type="transmembrane region" description="Helical" evidence="6">
    <location>
        <begin position="311"/>
        <end position="330"/>
    </location>
</feature>
<feature type="transmembrane region" description="Helical" evidence="6">
    <location>
        <begin position="238"/>
        <end position="258"/>
    </location>
</feature>
<keyword evidence="4 6" id="KW-0472">Membrane</keyword>